<dbReference type="InterPro" id="IPR010817">
    <property type="entry name" value="HemY_N"/>
</dbReference>
<evidence type="ECO:0000259" key="7">
    <source>
        <dbReference type="Pfam" id="PF07219"/>
    </source>
</evidence>
<keyword evidence="2 6" id="KW-0812">Transmembrane</keyword>
<keyword evidence="3 6" id="KW-1133">Transmembrane helix</keyword>
<dbReference type="PIRSF" id="PIRSF031802">
    <property type="entry name" value="UCP031802"/>
    <property type="match status" value="1"/>
</dbReference>
<comment type="caution">
    <text evidence="8">The sequence shown here is derived from an EMBL/GenBank/DDBJ whole genome shotgun (WGS) entry which is preliminary data.</text>
</comment>
<dbReference type="GO" id="GO:0016020">
    <property type="term" value="C:membrane"/>
    <property type="evidence" value="ECO:0007669"/>
    <property type="project" value="UniProtKB-SubCell"/>
</dbReference>
<reference evidence="8 9" key="1">
    <citation type="journal article" date="2016" name="Front. Microbiol.">
        <title>Comparative Genomic Analysis Reveals a Diverse Repertoire of Genes Involved in Prokaryote-Eukaryote Interactions within the Pseudovibrio Genus.</title>
        <authorList>
            <person name="Romano S."/>
            <person name="Fernandez-Guerra A."/>
            <person name="Reen F.J."/>
            <person name="Glockner F.O."/>
            <person name="Crowley S.P."/>
            <person name="O'Sullivan O."/>
            <person name="Cotter P.D."/>
            <person name="Adams C."/>
            <person name="Dobson A.D."/>
            <person name="O'Gara F."/>
        </authorList>
    </citation>
    <scope>NUCLEOTIDE SEQUENCE [LARGE SCALE GENOMIC DNA]</scope>
    <source>
        <strain evidence="8 9">Ad2</strain>
    </source>
</reference>
<feature type="region of interest" description="Disordered" evidence="5">
    <location>
        <begin position="467"/>
        <end position="590"/>
    </location>
</feature>
<protein>
    <submittedName>
        <fullName evidence="8">Putative protoheme IX biogenesis protein</fullName>
    </submittedName>
</protein>
<evidence type="ECO:0000256" key="6">
    <source>
        <dbReference type="SAM" id="Phobius"/>
    </source>
</evidence>
<dbReference type="Gene3D" id="1.25.40.10">
    <property type="entry name" value="Tetratricopeptide repeat domain"/>
    <property type="match status" value="1"/>
</dbReference>
<evidence type="ECO:0000313" key="9">
    <source>
        <dbReference type="Proteomes" id="UP000076577"/>
    </source>
</evidence>
<dbReference type="STRING" id="989403.SAMN05421798_107221"/>
<name>A0A166A6F6_9HYPH</name>
<evidence type="ECO:0000313" key="8">
    <source>
        <dbReference type="EMBL" id="KZL20670.1"/>
    </source>
</evidence>
<organism evidence="8 9">
    <name type="scientific">Pseudovibrio axinellae</name>
    <dbReference type="NCBI Taxonomy" id="989403"/>
    <lineage>
        <taxon>Bacteria</taxon>
        <taxon>Pseudomonadati</taxon>
        <taxon>Pseudomonadota</taxon>
        <taxon>Alphaproteobacteria</taxon>
        <taxon>Hyphomicrobiales</taxon>
        <taxon>Stappiaceae</taxon>
        <taxon>Pseudovibrio</taxon>
    </lineage>
</organism>
<dbReference type="RefSeq" id="WP_068003635.1">
    <property type="nucleotide sequence ID" value="NZ_FOFM01000007.1"/>
</dbReference>
<keyword evidence="9" id="KW-1185">Reference proteome</keyword>
<feature type="compositionally biased region" description="Basic and acidic residues" evidence="5">
    <location>
        <begin position="469"/>
        <end position="504"/>
    </location>
</feature>
<evidence type="ECO:0000256" key="5">
    <source>
        <dbReference type="SAM" id="MobiDB-lite"/>
    </source>
</evidence>
<feature type="compositionally biased region" description="Basic and acidic residues" evidence="5">
    <location>
        <begin position="545"/>
        <end position="556"/>
    </location>
</feature>
<dbReference type="PATRIC" id="fig|989403.3.peg.1241"/>
<dbReference type="Pfam" id="PF07219">
    <property type="entry name" value="HemY_N"/>
    <property type="match status" value="1"/>
</dbReference>
<dbReference type="EMBL" id="LMCB01000006">
    <property type="protein sequence ID" value="KZL20670.1"/>
    <property type="molecule type" value="Genomic_DNA"/>
</dbReference>
<comment type="subcellular location">
    <subcellularLocation>
        <location evidence="1">Membrane</location>
    </subcellularLocation>
</comment>
<keyword evidence="4 6" id="KW-0472">Membrane</keyword>
<dbReference type="InterPro" id="IPR011990">
    <property type="entry name" value="TPR-like_helical_dom_sf"/>
</dbReference>
<evidence type="ECO:0000256" key="1">
    <source>
        <dbReference type="ARBA" id="ARBA00004370"/>
    </source>
</evidence>
<dbReference type="AlphaFoldDB" id="A0A166A6F6"/>
<accession>A0A166A6F6</accession>
<evidence type="ECO:0000256" key="3">
    <source>
        <dbReference type="ARBA" id="ARBA00022989"/>
    </source>
</evidence>
<dbReference type="InterPro" id="IPR016982">
    <property type="entry name" value="Mms48"/>
</dbReference>
<dbReference type="SUPFAM" id="SSF48452">
    <property type="entry name" value="TPR-like"/>
    <property type="match status" value="1"/>
</dbReference>
<dbReference type="OrthoDB" id="9798343at2"/>
<gene>
    <name evidence="8" type="ORF">PsAD2_01156</name>
</gene>
<proteinExistence type="predicted"/>
<sequence>MVRVLIFFAFIFALALGGAWMADRPGVVTLEWQGYVIQASLLTTVVAFGLSIVASIAIWGFGRLLWKSPTLASRFMQRRRKDKGYDALSQGLLALGAGDTLHARKFGLKAEKLLDGGEPAALLLLAQTAQLDGDHSDSRLRFEQMLEDSRSMAVGLHGLYIEAERENEPAAARHFAEEAFNLVPGLRWAGNAVLGYQAVSGDWEEAIATLERNYAARMLDKKTLRRQKAVLLTARALELEDENPDRARTLAVEAHGLAPSLVPAAIVAARLRIRAGDIRKATKIIEATWKLNPHPDLAEAYAHVRPGDSVTDRLSRARTLASMRAYSSEGAIAIAVAAIEAKKFDEAREQLKRVLRSEPTQRAFLLMADLEEREHGDQGRIREWLARAVRAPQDKVWVADGVVSANWAPVSPRTGRVDAYEWAAPESVSDLEQSIEVIDEKLFEPPELAAPVVVLNEAVDADIVMAKASESEKSESSKDQTAADDKQEEPQKVPVEPHKAEEAVKPSGPPATVVPVEASSWAPTKAEQKGEAGTTSTSQPAAGASDEKDADAKDESMVEFPLSHLPDDPGPDPDDDDPKAPTATSFKFFR</sequence>
<dbReference type="Proteomes" id="UP000076577">
    <property type="component" value="Unassembled WGS sequence"/>
</dbReference>
<feature type="domain" description="HemY N-terminal" evidence="7">
    <location>
        <begin position="26"/>
        <end position="133"/>
    </location>
</feature>
<evidence type="ECO:0000256" key="2">
    <source>
        <dbReference type="ARBA" id="ARBA00022692"/>
    </source>
</evidence>
<evidence type="ECO:0000256" key="4">
    <source>
        <dbReference type="ARBA" id="ARBA00023136"/>
    </source>
</evidence>
<feature type="transmembrane region" description="Helical" evidence="6">
    <location>
        <begin position="45"/>
        <end position="66"/>
    </location>
</feature>